<organism evidence="5 6">
    <name type="scientific">Nannocystis radixulma</name>
    <dbReference type="NCBI Taxonomy" id="2995305"/>
    <lineage>
        <taxon>Bacteria</taxon>
        <taxon>Pseudomonadati</taxon>
        <taxon>Myxococcota</taxon>
        <taxon>Polyangia</taxon>
        <taxon>Nannocystales</taxon>
        <taxon>Nannocystaceae</taxon>
        <taxon>Nannocystis</taxon>
    </lineage>
</organism>
<dbReference type="EMBL" id="JAQNDN010000019">
    <property type="protein sequence ID" value="MDC0671982.1"/>
    <property type="molecule type" value="Genomic_DNA"/>
</dbReference>
<dbReference type="InterPro" id="IPR018060">
    <property type="entry name" value="HTH_AraC"/>
</dbReference>
<protein>
    <submittedName>
        <fullName evidence="5">AraC family transcriptional regulator</fullName>
    </submittedName>
</protein>
<dbReference type="RefSeq" id="WP_272003003.1">
    <property type="nucleotide sequence ID" value="NZ_JAQNDN010000019.1"/>
</dbReference>
<keyword evidence="1" id="KW-0805">Transcription regulation</keyword>
<dbReference type="Gene3D" id="1.10.10.60">
    <property type="entry name" value="Homeodomain-like"/>
    <property type="match status" value="1"/>
</dbReference>
<dbReference type="SUPFAM" id="SSF46689">
    <property type="entry name" value="Homeodomain-like"/>
    <property type="match status" value="1"/>
</dbReference>
<sequence>MVFHRPFEAHADQFGTAGADVLNLPLPVDAPDVAVAMLRNLDAVVQTAERDRLAASSLLSALCVAATEGPGDWPDLLAAALRQDPSLCLTEWAEATGLTVETVARGFKRAYGVSPKRYRADARALRAWRTIPSSPLPLAQLALNLGFADQAHMTRDVAALTGRTPASLRRTPRPEGQLDSRTLGRERLLGEE</sequence>
<evidence type="ECO:0000256" key="3">
    <source>
        <dbReference type="ARBA" id="ARBA00023163"/>
    </source>
</evidence>
<evidence type="ECO:0000313" key="6">
    <source>
        <dbReference type="Proteomes" id="UP001217838"/>
    </source>
</evidence>
<name>A0ABT5BD58_9BACT</name>
<accession>A0ABT5BD58</accession>
<dbReference type="PANTHER" id="PTHR46796">
    <property type="entry name" value="HTH-TYPE TRANSCRIPTIONAL ACTIVATOR RHAS-RELATED"/>
    <property type="match status" value="1"/>
</dbReference>
<dbReference type="SMART" id="SM00342">
    <property type="entry name" value="HTH_ARAC"/>
    <property type="match status" value="1"/>
</dbReference>
<gene>
    <name evidence="5" type="ORF">POL58_29825</name>
</gene>
<evidence type="ECO:0000256" key="1">
    <source>
        <dbReference type="ARBA" id="ARBA00023015"/>
    </source>
</evidence>
<dbReference type="InterPro" id="IPR050204">
    <property type="entry name" value="AraC_XylS_family_regulators"/>
</dbReference>
<dbReference type="Pfam" id="PF12833">
    <property type="entry name" value="HTH_18"/>
    <property type="match status" value="1"/>
</dbReference>
<dbReference type="InterPro" id="IPR009057">
    <property type="entry name" value="Homeodomain-like_sf"/>
</dbReference>
<feature type="domain" description="HTH araC/xylS-type" evidence="4">
    <location>
        <begin position="71"/>
        <end position="171"/>
    </location>
</feature>
<proteinExistence type="predicted"/>
<dbReference type="Proteomes" id="UP001217838">
    <property type="component" value="Unassembled WGS sequence"/>
</dbReference>
<evidence type="ECO:0000256" key="2">
    <source>
        <dbReference type="ARBA" id="ARBA00023125"/>
    </source>
</evidence>
<keyword evidence="6" id="KW-1185">Reference proteome</keyword>
<comment type="caution">
    <text evidence="5">The sequence shown here is derived from an EMBL/GenBank/DDBJ whole genome shotgun (WGS) entry which is preliminary data.</text>
</comment>
<evidence type="ECO:0000313" key="5">
    <source>
        <dbReference type="EMBL" id="MDC0671982.1"/>
    </source>
</evidence>
<dbReference type="PROSITE" id="PS01124">
    <property type="entry name" value="HTH_ARAC_FAMILY_2"/>
    <property type="match status" value="1"/>
</dbReference>
<reference evidence="5 6" key="1">
    <citation type="submission" date="2022-11" db="EMBL/GenBank/DDBJ databases">
        <title>Minimal conservation of predation-associated metabolite biosynthetic gene clusters underscores biosynthetic potential of Myxococcota including descriptions for ten novel species: Archangium lansinium sp. nov., Myxococcus landrumus sp. nov., Nannocystis bai.</title>
        <authorList>
            <person name="Ahearne A."/>
            <person name="Stevens C."/>
            <person name="Dowd S."/>
        </authorList>
    </citation>
    <scope>NUCLEOTIDE SEQUENCE [LARGE SCALE GENOMIC DNA]</scope>
    <source>
        <strain evidence="5 6">NCELM</strain>
    </source>
</reference>
<evidence type="ECO:0000259" key="4">
    <source>
        <dbReference type="PROSITE" id="PS01124"/>
    </source>
</evidence>
<keyword evidence="2" id="KW-0238">DNA-binding</keyword>
<keyword evidence="3" id="KW-0804">Transcription</keyword>